<dbReference type="InterPro" id="IPR054480">
    <property type="entry name" value="AHAS_small-like_ACT"/>
</dbReference>
<evidence type="ECO:0000256" key="5">
    <source>
        <dbReference type="ARBA" id="ARBA00022605"/>
    </source>
</evidence>
<keyword evidence="6 8" id="KW-0100">Branched-chain amino acid biosynthesis</keyword>
<dbReference type="UniPathway" id="UPA00047">
    <property type="reaction ID" value="UER00055"/>
</dbReference>
<comment type="pathway">
    <text evidence="2 8">Amino-acid biosynthesis; L-valine biosynthesis; L-valine from pyruvate: step 1/4.</text>
</comment>
<evidence type="ECO:0000259" key="10">
    <source>
        <dbReference type="PROSITE" id="PS51671"/>
    </source>
</evidence>
<comment type="pathway">
    <text evidence="1 8">Amino-acid biosynthesis; L-isoleucine biosynthesis; L-isoleucine from 2-oxobutanoate: step 1/4.</text>
</comment>
<keyword evidence="5 8" id="KW-0028">Amino-acid biosynthesis</keyword>
<comment type="subunit">
    <text evidence="4 8">Dimer of large and small chains.</text>
</comment>
<organism evidence="11 12">
    <name type="scientific">Vagococcus entomophilus</name>
    <dbReference type="NCBI Taxonomy" id="1160095"/>
    <lineage>
        <taxon>Bacteria</taxon>
        <taxon>Bacillati</taxon>
        <taxon>Bacillota</taxon>
        <taxon>Bacilli</taxon>
        <taxon>Lactobacillales</taxon>
        <taxon>Enterococcaceae</taxon>
        <taxon>Vagococcus</taxon>
    </lineage>
</organism>
<comment type="catalytic activity">
    <reaction evidence="7 8">
        <text>2 pyruvate + H(+) = (2S)-2-acetolactate + CO2</text>
        <dbReference type="Rhea" id="RHEA:25249"/>
        <dbReference type="ChEBI" id="CHEBI:15361"/>
        <dbReference type="ChEBI" id="CHEBI:15378"/>
        <dbReference type="ChEBI" id="CHEBI:16526"/>
        <dbReference type="ChEBI" id="CHEBI:58476"/>
        <dbReference type="EC" id="2.2.1.6"/>
    </reaction>
</comment>
<dbReference type="GO" id="GO:0009099">
    <property type="term" value="P:L-valine biosynthetic process"/>
    <property type="evidence" value="ECO:0007669"/>
    <property type="project" value="UniProtKB-UniRule"/>
</dbReference>
<dbReference type="InterPro" id="IPR002912">
    <property type="entry name" value="ACT_dom"/>
</dbReference>
<dbReference type="FunFam" id="3.30.70.1150:FF:000001">
    <property type="entry name" value="Acetolactate synthase small subunit"/>
    <property type="match status" value="1"/>
</dbReference>
<feature type="coiled-coil region" evidence="9">
    <location>
        <begin position="48"/>
        <end position="75"/>
    </location>
</feature>
<dbReference type="InterPro" id="IPR027271">
    <property type="entry name" value="Acetolactate_synth/TF_NikR_C"/>
</dbReference>
<dbReference type="Gene3D" id="3.30.70.260">
    <property type="match status" value="1"/>
</dbReference>
<dbReference type="FunFam" id="3.30.70.260:FF:000001">
    <property type="entry name" value="Acetolactate synthase, small subunit"/>
    <property type="match status" value="1"/>
</dbReference>
<evidence type="ECO:0000256" key="7">
    <source>
        <dbReference type="ARBA" id="ARBA00048670"/>
    </source>
</evidence>
<keyword evidence="12" id="KW-1185">Reference proteome</keyword>
<dbReference type="AlphaFoldDB" id="A0A430AHH4"/>
<dbReference type="PANTHER" id="PTHR30239">
    <property type="entry name" value="ACETOLACTATE SYNTHASE SMALL SUBUNIT"/>
    <property type="match status" value="1"/>
</dbReference>
<reference evidence="11 12" key="1">
    <citation type="submission" date="2017-05" db="EMBL/GenBank/DDBJ databases">
        <title>Vagococcus spp. assemblies.</title>
        <authorList>
            <person name="Gulvik C.A."/>
        </authorList>
    </citation>
    <scope>NUCLEOTIDE SEQUENCE [LARGE SCALE GENOMIC DNA]</scope>
    <source>
        <strain evidence="11 12">DSM 24756</strain>
    </source>
</reference>
<dbReference type="GO" id="GO:0009097">
    <property type="term" value="P:isoleucine biosynthetic process"/>
    <property type="evidence" value="ECO:0007669"/>
    <property type="project" value="UniProtKB-UniRule"/>
</dbReference>
<dbReference type="Pfam" id="PF10369">
    <property type="entry name" value="ALS_ss_C"/>
    <property type="match status" value="1"/>
</dbReference>
<dbReference type="OrthoDB" id="9787365at2"/>
<comment type="caution">
    <text evidence="11">The sequence shown here is derived from an EMBL/GenBank/DDBJ whole genome shotgun (WGS) entry which is preliminary data.</text>
</comment>
<evidence type="ECO:0000256" key="6">
    <source>
        <dbReference type="ARBA" id="ARBA00023304"/>
    </source>
</evidence>
<comment type="similarity">
    <text evidence="3 8">Belongs to the acetolactate synthase small subunit family.</text>
</comment>
<keyword evidence="9" id="KW-0175">Coiled coil</keyword>
<dbReference type="SUPFAM" id="SSF55021">
    <property type="entry name" value="ACT-like"/>
    <property type="match status" value="2"/>
</dbReference>
<dbReference type="CDD" id="cd04878">
    <property type="entry name" value="ACT_AHAS"/>
    <property type="match status" value="1"/>
</dbReference>
<evidence type="ECO:0000256" key="1">
    <source>
        <dbReference type="ARBA" id="ARBA00004974"/>
    </source>
</evidence>
<evidence type="ECO:0000256" key="4">
    <source>
        <dbReference type="ARBA" id="ARBA00011744"/>
    </source>
</evidence>
<evidence type="ECO:0000256" key="2">
    <source>
        <dbReference type="ARBA" id="ARBA00005025"/>
    </source>
</evidence>
<protein>
    <recommendedName>
        <fullName evidence="8">Acetolactate synthase small subunit</fullName>
        <shortName evidence="8">AHAS</shortName>
        <shortName evidence="8">ALS</shortName>
        <ecNumber evidence="8">2.2.1.6</ecNumber>
    </recommendedName>
    <alternativeName>
        <fullName evidence="8">Acetohydroxy-acid synthase small subunit</fullName>
    </alternativeName>
</protein>
<dbReference type="InterPro" id="IPR004789">
    <property type="entry name" value="Acetalactate_synth_ssu"/>
</dbReference>
<dbReference type="EC" id="2.2.1.6" evidence="8"/>
<dbReference type="UniPathway" id="UPA00049">
    <property type="reaction ID" value="UER00059"/>
</dbReference>
<evidence type="ECO:0000313" key="11">
    <source>
        <dbReference type="EMBL" id="RSU07227.1"/>
    </source>
</evidence>
<evidence type="ECO:0000256" key="3">
    <source>
        <dbReference type="ARBA" id="ARBA00006341"/>
    </source>
</evidence>
<evidence type="ECO:0000256" key="8">
    <source>
        <dbReference type="RuleBase" id="RU368092"/>
    </source>
</evidence>
<accession>A0A430AHH4</accession>
<evidence type="ECO:0000256" key="9">
    <source>
        <dbReference type="SAM" id="Coils"/>
    </source>
</evidence>
<name>A0A430AHH4_9ENTE</name>
<dbReference type="NCBIfam" id="TIGR00119">
    <property type="entry name" value="acolac_sm"/>
    <property type="match status" value="1"/>
</dbReference>
<dbReference type="Gene3D" id="3.30.70.1150">
    <property type="entry name" value="ACT-like. Chain A, domain 2"/>
    <property type="match status" value="1"/>
</dbReference>
<dbReference type="PROSITE" id="PS51671">
    <property type="entry name" value="ACT"/>
    <property type="match status" value="1"/>
</dbReference>
<dbReference type="EMBL" id="NGJZ01000002">
    <property type="protein sequence ID" value="RSU07227.1"/>
    <property type="molecule type" value="Genomic_DNA"/>
</dbReference>
<dbReference type="GO" id="GO:0003984">
    <property type="term" value="F:acetolactate synthase activity"/>
    <property type="evidence" value="ECO:0007669"/>
    <property type="project" value="UniProtKB-UniRule"/>
</dbReference>
<dbReference type="Proteomes" id="UP000288669">
    <property type="component" value="Unassembled WGS sequence"/>
</dbReference>
<dbReference type="InterPro" id="IPR039557">
    <property type="entry name" value="AHAS_ACT"/>
</dbReference>
<proteinExistence type="inferred from homology"/>
<dbReference type="GO" id="GO:0005829">
    <property type="term" value="C:cytosol"/>
    <property type="evidence" value="ECO:0007669"/>
    <property type="project" value="TreeGrafter"/>
</dbReference>
<dbReference type="Pfam" id="PF22629">
    <property type="entry name" value="ACT_AHAS_ss"/>
    <property type="match status" value="1"/>
</dbReference>
<dbReference type="PANTHER" id="PTHR30239:SF0">
    <property type="entry name" value="ACETOLACTATE SYNTHASE SMALL SUBUNIT 1, CHLOROPLASTIC"/>
    <property type="match status" value="1"/>
</dbReference>
<feature type="domain" description="ACT" evidence="10">
    <location>
        <begin position="4"/>
        <end position="79"/>
    </location>
</feature>
<dbReference type="InterPro" id="IPR045865">
    <property type="entry name" value="ACT-like_dom_sf"/>
</dbReference>
<gene>
    <name evidence="11" type="ORF">CBF30_08210</name>
</gene>
<sequence>MRRVITALVNNHSGVLNRVSGVLTRRQFNIETICAGQTEEENISRITVVVQIEELNEVEQILKQLNKQIEVIKVTDITDVPHLERELALVKVNAKGTQRAEMQVLIAPFRAQVIDVSMHSIVVQVTGTNEKVDAFVDVLRPFGIQEVARTGLIGLTRSKK</sequence>
<dbReference type="InterPro" id="IPR019455">
    <property type="entry name" value="Acetolactate_synth_ssu_C"/>
</dbReference>
<dbReference type="GO" id="GO:1990610">
    <property type="term" value="F:acetolactate synthase regulator activity"/>
    <property type="evidence" value="ECO:0007669"/>
    <property type="project" value="UniProtKB-UniRule"/>
</dbReference>
<comment type="function">
    <text evidence="8">Catalyzes the conversion of 2 pyruvate molecules into acetolactate in the first common step of the biosynthetic pathway of the branched-amino acids such as leucine, isoleucine, and valine.</text>
</comment>
<keyword evidence="8" id="KW-0808">Transferase</keyword>
<dbReference type="NCBIfam" id="NF008864">
    <property type="entry name" value="PRK11895.1"/>
    <property type="match status" value="1"/>
</dbReference>
<evidence type="ECO:0000313" key="12">
    <source>
        <dbReference type="Proteomes" id="UP000288669"/>
    </source>
</evidence>
<dbReference type="RefSeq" id="WP_126824991.1">
    <property type="nucleotide sequence ID" value="NZ_JBHLWU010000002.1"/>
</dbReference>